<feature type="compositionally biased region" description="Basic and acidic residues" evidence="2">
    <location>
        <begin position="188"/>
        <end position="216"/>
    </location>
</feature>
<gene>
    <name evidence="3" type="ORF">V5O48_011978</name>
</gene>
<proteinExistence type="inferred from homology"/>
<evidence type="ECO:0008006" key="5">
    <source>
        <dbReference type="Google" id="ProtNLM"/>
    </source>
</evidence>
<sequence>MFSRPLQSTSVSASKLLSSSLPSTTRTYAIHVQAPNPIPGKKYPRVFSGKKLFQFSWYTRILDSTHNGSPLVFLHYDSFSANRLKKLRNDLTVAARKYHDAQQKASLDGPRPIADADLPTVTVIRTGVFGAALRAQEGVNMTDVGTMLNNTPGKYAVLKIPILDPPYLSAVLRAMDRSVPPRPPKTPEQLKKELDAKNADPETPGRRMKRQRPDLTPDLKVMGALIEGKIFLPQGVKDVAGLPKLETLRAQIIGLLSAPGAQLAGVLSQAAGGQLARTLEGLKKSLEEEQNGAGGSS</sequence>
<dbReference type="EMBL" id="JBAHYK010001014">
    <property type="protein sequence ID" value="KAL0569985.1"/>
    <property type="molecule type" value="Genomic_DNA"/>
</dbReference>
<dbReference type="InterPro" id="IPR047865">
    <property type="entry name" value="Ribosomal_uL10_bac_type"/>
</dbReference>
<comment type="caution">
    <text evidence="3">The sequence shown here is derived from an EMBL/GenBank/DDBJ whole genome shotgun (WGS) entry which is preliminary data.</text>
</comment>
<organism evidence="3 4">
    <name type="scientific">Marasmius crinis-equi</name>
    <dbReference type="NCBI Taxonomy" id="585013"/>
    <lineage>
        <taxon>Eukaryota</taxon>
        <taxon>Fungi</taxon>
        <taxon>Dikarya</taxon>
        <taxon>Basidiomycota</taxon>
        <taxon>Agaricomycotina</taxon>
        <taxon>Agaricomycetes</taxon>
        <taxon>Agaricomycetidae</taxon>
        <taxon>Agaricales</taxon>
        <taxon>Marasmiineae</taxon>
        <taxon>Marasmiaceae</taxon>
        <taxon>Marasmius</taxon>
    </lineage>
</organism>
<comment type="similarity">
    <text evidence="1">Belongs to the universal ribosomal protein uL10 family.</text>
</comment>
<dbReference type="Proteomes" id="UP001465976">
    <property type="component" value="Unassembled WGS sequence"/>
</dbReference>
<dbReference type="SUPFAM" id="SSF160369">
    <property type="entry name" value="Ribosomal protein L10-like"/>
    <property type="match status" value="1"/>
</dbReference>
<name>A0ABR3F443_9AGAR</name>
<reference evidence="3 4" key="1">
    <citation type="submission" date="2024-02" db="EMBL/GenBank/DDBJ databases">
        <title>A draft genome for the cacao thread blight pathogen Marasmius crinis-equi.</title>
        <authorList>
            <person name="Cohen S.P."/>
            <person name="Baruah I.K."/>
            <person name="Amoako-Attah I."/>
            <person name="Bukari Y."/>
            <person name="Meinhardt L.W."/>
            <person name="Bailey B.A."/>
        </authorList>
    </citation>
    <scope>NUCLEOTIDE SEQUENCE [LARGE SCALE GENOMIC DNA]</scope>
    <source>
        <strain evidence="3 4">GH-76</strain>
    </source>
</reference>
<evidence type="ECO:0000256" key="2">
    <source>
        <dbReference type="SAM" id="MobiDB-lite"/>
    </source>
</evidence>
<keyword evidence="4" id="KW-1185">Reference proteome</keyword>
<dbReference type="PANTHER" id="PTHR11560">
    <property type="entry name" value="39S RIBOSOMAL PROTEIN L10, MITOCHONDRIAL"/>
    <property type="match status" value="1"/>
</dbReference>
<evidence type="ECO:0000313" key="3">
    <source>
        <dbReference type="EMBL" id="KAL0569985.1"/>
    </source>
</evidence>
<feature type="region of interest" description="Disordered" evidence="2">
    <location>
        <begin position="177"/>
        <end position="216"/>
    </location>
</feature>
<evidence type="ECO:0000313" key="4">
    <source>
        <dbReference type="Proteomes" id="UP001465976"/>
    </source>
</evidence>
<accession>A0ABR3F443</accession>
<protein>
    <recommendedName>
        <fullName evidence="5">Ribosomal protein L10</fullName>
    </recommendedName>
</protein>
<dbReference type="InterPro" id="IPR043141">
    <property type="entry name" value="Ribosomal_uL10-like_sf"/>
</dbReference>
<evidence type="ECO:0000256" key="1">
    <source>
        <dbReference type="ARBA" id="ARBA00008889"/>
    </source>
</evidence>